<comment type="caution">
    <text evidence="10">The sequence shown here is derived from an EMBL/GenBank/DDBJ whole genome shotgun (WGS) entry which is preliminary data.</text>
</comment>
<dbReference type="InterPro" id="IPR004721">
    <property type="entry name" value="DHOdimr"/>
</dbReference>
<keyword evidence="6" id="KW-0862">Zinc</keyword>
<dbReference type="PANTHER" id="PTHR43137">
    <property type="entry name" value="DIHYDROOROTASE"/>
    <property type="match status" value="1"/>
</dbReference>
<keyword evidence="7" id="KW-0665">Pyrimidine biosynthesis</keyword>
<dbReference type="PROSITE" id="PS00482">
    <property type="entry name" value="DIHYDROOROTASE_1"/>
    <property type="match status" value="1"/>
</dbReference>
<dbReference type="PROSITE" id="PS00483">
    <property type="entry name" value="DIHYDROOROTASE_2"/>
    <property type="match status" value="1"/>
</dbReference>
<dbReference type="HAMAP" id="MF_00219">
    <property type="entry name" value="PyrC_classII"/>
    <property type="match status" value="1"/>
</dbReference>
<dbReference type="InterPro" id="IPR032466">
    <property type="entry name" value="Metal_Hydrolase"/>
</dbReference>
<dbReference type="Proteomes" id="UP001313282">
    <property type="component" value="Unassembled WGS sequence"/>
</dbReference>
<feature type="compositionally biased region" description="Basic and acidic residues" evidence="8">
    <location>
        <begin position="1"/>
        <end position="28"/>
    </location>
</feature>
<evidence type="ECO:0000256" key="8">
    <source>
        <dbReference type="SAM" id="MobiDB-lite"/>
    </source>
</evidence>
<feature type="region of interest" description="Disordered" evidence="8">
    <location>
        <begin position="1"/>
        <end position="70"/>
    </location>
</feature>
<dbReference type="AlphaFoldDB" id="A0AAN8P0T9"/>
<comment type="pathway">
    <text evidence="1">Pyrimidine metabolism; UMP biosynthesis via de novo pathway; (S)-dihydroorotate from bicarbonate: step 3/3.</text>
</comment>
<dbReference type="Pfam" id="PF04909">
    <property type="entry name" value="Amidohydro_2"/>
    <property type="match status" value="1"/>
</dbReference>
<accession>A0AAN8P0T9</accession>
<dbReference type="EMBL" id="JAVHNR010000001">
    <property type="protein sequence ID" value="KAK6355795.1"/>
    <property type="molecule type" value="Genomic_DNA"/>
</dbReference>
<evidence type="ECO:0000256" key="1">
    <source>
        <dbReference type="ARBA" id="ARBA00004880"/>
    </source>
</evidence>
<evidence type="ECO:0000313" key="11">
    <source>
        <dbReference type="Proteomes" id="UP001313282"/>
    </source>
</evidence>
<comment type="similarity">
    <text evidence="2">Belongs to the metallo-dependent hydrolases superfamily. DHOase family. Class II DHOase subfamily.</text>
</comment>
<dbReference type="NCBIfam" id="TIGR00856">
    <property type="entry name" value="pyrC_dimer"/>
    <property type="match status" value="1"/>
</dbReference>
<keyword evidence="4" id="KW-0479">Metal-binding</keyword>
<evidence type="ECO:0000256" key="5">
    <source>
        <dbReference type="ARBA" id="ARBA00022801"/>
    </source>
</evidence>
<proteinExistence type="inferred from homology"/>
<protein>
    <recommendedName>
        <fullName evidence="3">dihydroorotase</fullName>
        <ecNumber evidence="3">3.5.2.3</ecNumber>
    </recommendedName>
</protein>
<evidence type="ECO:0000256" key="6">
    <source>
        <dbReference type="ARBA" id="ARBA00022833"/>
    </source>
</evidence>
<dbReference type="GO" id="GO:0006221">
    <property type="term" value="P:pyrimidine nucleotide biosynthetic process"/>
    <property type="evidence" value="ECO:0007669"/>
    <property type="project" value="UniProtKB-KW"/>
</dbReference>
<dbReference type="GO" id="GO:0005737">
    <property type="term" value="C:cytoplasm"/>
    <property type="evidence" value="ECO:0007669"/>
    <property type="project" value="TreeGrafter"/>
</dbReference>
<gene>
    <name evidence="10" type="ORF">TWF718_000176</name>
</gene>
<dbReference type="GO" id="GO:0004151">
    <property type="term" value="F:dihydroorotase activity"/>
    <property type="evidence" value="ECO:0007669"/>
    <property type="project" value="UniProtKB-EC"/>
</dbReference>
<evidence type="ECO:0000256" key="3">
    <source>
        <dbReference type="ARBA" id="ARBA00012860"/>
    </source>
</evidence>
<dbReference type="EC" id="3.5.2.3" evidence="3"/>
<sequence length="435" mass="47116">MTLKDHLHLRGSVSHHDEDKDKDSKEPQAEPESTARKLFRRLKSGGKSSDEDSGDEATLEASRKHRAESEAEVIIELPPAADFHVHLRDGSMMETVTPTIENGGVNLVYVMPNLVPPITEPSAALSYMSKLQALSPKTTFLPTLYLHPSITPATIAEAAASGIVGVKSYPRGLTTNSDSGVLSYESFYPVFQAMSDHDIVLNLHGECPSTPAEDVAGIEDEDVTILNAEAKFLPTLLSIHKKFPKLRIVLEHCTTAAAVEAVRACGPTVAGTITAHHLFLTIDNWADDPFCFCKPVAKLPADRAALLAAASSGDPKFFLGTDSAPHPKPAKQGRSGNNKTVAGVFTQPYAVQLVAEAFDKVGKADKETLEGFCCKFGREFYKVQEKGIEVEGKDKRRIVLMKGLGEKAVKEVGTGDGAVVPFRAGEEVWSLKWRE</sequence>
<evidence type="ECO:0000256" key="2">
    <source>
        <dbReference type="ARBA" id="ARBA00005631"/>
    </source>
</evidence>
<evidence type="ECO:0000256" key="4">
    <source>
        <dbReference type="ARBA" id="ARBA00022723"/>
    </source>
</evidence>
<dbReference type="InterPro" id="IPR006680">
    <property type="entry name" value="Amidohydro-rel"/>
</dbReference>
<evidence type="ECO:0000259" key="9">
    <source>
        <dbReference type="Pfam" id="PF04909"/>
    </source>
</evidence>
<evidence type="ECO:0000313" key="10">
    <source>
        <dbReference type="EMBL" id="KAK6355795.1"/>
    </source>
</evidence>
<dbReference type="SUPFAM" id="SSF51556">
    <property type="entry name" value="Metallo-dependent hydrolases"/>
    <property type="match status" value="1"/>
</dbReference>
<keyword evidence="5" id="KW-0378">Hydrolase</keyword>
<name>A0AAN8P0T9_9PEZI</name>
<organism evidence="10 11">
    <name type="scientific">Orbilia javanica</name>
    <dbReference type="NCBI Taxonomy" id="47235"/>
    <lineage>
        <taxon>Eukaryota</taxon>
        <taxon>Fungi</taxon>
        <taxon>Dikarya</taxon>
        <taxon>Ascomycota</taxon>
        <taxon>Pezizomycotina</taxon>
        <taxon>Orbiliomycetes</taxon>
        <taxon>Orbiliales</taxon>
        <taxon>Orbiliaceae</taxon>
        <taxon>Orbilia</taxon>
    </lineage>
</organism>
<feature type="domain" description="Amidohydrolase-related" evidence="9">
    <location>
        <begin position="153"/>
        <end position="256"/>
    </location>
</feature>
<dbReference type="GO" id="GO:0006207">
    <property type="term" value="P:'de novo' pyrimidine nucleobase biosynthetic process"/>
    <property type="evidence" value="ECO:0007669"/>
    <property type="project" value="TreeGrafter"/>
</dbReference>
<evidence type="ECO:0000256" key="7">
    <source>
        <dbReference type="ARBA" id="ARBA00022975"/>
    </source>
</evidence>
<dbReference type="InterPro" id="IPR002195">
    <property type="entry name" value="Dihydroorotase_CS"/>
</dbReference>
<dbReference type="PANTHER" id="PTHR43137:SF1">
    <property type="entry name" value="DIHYDROOROTASE"/>
    <property type="match status" value="1"/>
</dbReference>
<keyword evidence="11" id="KW-1185">Reference proteome</keyword>
<dbReference type="Gene3D" id="3.20.20.140">
    <property type="entry name" value="Metal-dependent hydrolases"/>
    <property type="match status" value="1"/>
</dbReference>
<reference evidence="10 11" key="1">
    <citation type="submission" date="2019-10" db="EMBL/GenBank/DDBJ databases">
        <authorList>
            <person name="Palmer J.M."/>
        </authorList>
    </citation>
    <scope>NUCLEOTIDE SEQUENCE [LARGE SCALE GENOMIC DNA]</scope>
    <source>
        <strain evidence="10 11">TWF718</strain>
    </source>
</reference>
<dbReference type="GO" id="GO:0046872">
    <property type="term" value="F:metal ion binding"/>
    <property type="evidence" value="ECO:0007669"/>
    <property type="project" value="UniProtKB-KW"/>
</dbReference>